<evidence type="ECO:0000313" key="1">
    <source>
        <dbReference type="EMBL" id="TWU03705.1"/>
    </source>
</evidence>
<dbReference type="OrthoDB" id="9845119at2"/>
<dbReference type="Proteomes" id="UP000316213">
    <property type="component" value="Unassembled WGS sequence"/>
</dbReference>
<dbReference type="RefSeq" id="WP_146576176.1">
    <property type="nucleotide sequence ID" value="NZ_SJPM01000001.1"/>
</dbReference>
<proteinExistence type="predicted"/>
<evidence type="ECO:0000313" key="2">
    <source>
        <dbReference type="Proteomes" id="UP000316213"/>
    </source>
</evidence>
<comment type="caution">
    <text evidence="1">The sequence shown here is derived from an EMBL/GenBank/DDBJ whole genome shotgun (WGS) entry which is preliminary data.</text>
</comment>
<organism evidence="1 2">
    <name type="scientific">Neorhodopirellula pilleata</name>
    <dbReference type="NCBI Taxonomy" id="2714738"/>
    <lineage>
        <taxon>Bacteria</taxon>
        <taxon>Pseudomonadati</taxon>
        <taxon>Planctomycetota</taxon>
        <taxon>Planctomycetia</taxon>
        <taxon>Pirellulales</taxon>
        <taxon>Pirellulaceae</taxon>
        <taxon>Neorhodopirellula</taxon>
    </lineage>
</organism>
<accession>A0A5C6AUN0</accession>
<dbReference type="EMBL" id="SJPM01000001">
    <property type="protein sequence ID" value="TWU03705.1"/>
    <property type="molecule type" value="Genomic_DNA"/>
</dbReference>
<keyword evidence="2" id="KW-1185">Reference proteome</keyword>
<protein>
    <submittedName>
        <fullName evidence="1">Uncharacterized protein</fullName>
    </submittedName>
</protein>
<reference evidence="1 2" key="1">
    <citation type="submission" date="2019-02" db="EMBL/GenBank/DDBJ databases">
        <title>Deep-cultivation of Planctomycetes and their phenomic and genomic characterization uncovers novel biology.</title>
        <authorList>
            <person name="Wiegand S."/>
            <person name="Jogler M."/>
            <person name="Boedeker C."/>
            <person name="Pinto D."/>
            <person name="Vollmers J."/>
            <person name="Rivas-Marin E."/>
            <person name="Kohn T."/>
            <person name="Peeters S.H."/>
            <person name="Heuer A."/>
            <person name="Rast P."/>
            <person name="Oberbeckmann S."/>
            <person name="Bunk B."/>
            <person name="Jeske O."/>
            <person name="Meyerdierks A."/>
            <person name="Storesund J.E."/>
            <person name="Kallscheuer N."/>
            <person name="Luecker S."/>
            <person name="Lage O.M."/>
            <person name="Pohl T."/>
            <person name="Merkel B.J."/>
            <person name="Hornburger P."/>
            <person name="Mueller R.-W."/>
            <person name="Bruemmer F."/>
            <person name="Labrenz M."/>
            <person name="Spormann A.M."/>
            <person name="Op Den Camp H."/>
            <person name="Overmann J."/>
            <person name="Amann R."/>
            <person name="Jetten M.S.M."/>
            <person name="Mascher T."/>
            <person name="Medema M.H."/>
            <person name="Devos D.P."/>
            <person name="Kaster A.-K."/>
            <person name="Ovreas L."/>
            <person name="Rohde M."/>
            <person name="Galperin M.Y."/>
            <person name="Jogler C."/>
        </authorList>
    </citation>
    <scope>NUCLEOTIDE SEQUENCE [LARGE SCALE GENOMIC DNA]</scope>
    <source>
        <strain evidence="1 2">Pla100</strain>
    </source>
</reference>
<dbReference type="AlphaFoldDB" id="A0A5C6AUN0"/>
<name>A0A5C6AUN0_9BACT</name>
<sequence>MMRLSVFSDQSSLGQYDLIRGKQSVGSAATCDIVIAHPEVNALATMVEVSGSAVFVENKNQYPIYVGQQLVDVGGMAEWPVGATIGLTRSVTLELADTTSVSVDAIEKGSAQDKTIQNAVQVVVIAVCAILCFYMLANDKGSSVSTTGSEVRFDELVQRYEAAGGSELKNLSHGHRVLLGYLTEARNIERRWGRSKSDEAREAYEIILRYHLVGANNASDSLVDETRQFASSRIAGLR</sequence>
<gene>
    <name evidence="1" type="ORF">Pla100_06350</name>
</gene>